<sequence>MVAFDLFGDFSARDTVTEIEQYGIVTIANFLHEDTRRTLLKQLCFLGWRDFTGSKGASGVEINVSACSRFPEGTLFPRLRTELQTLLNAKFARLSPSPLSEPLLFNYTTALRYKPQELGMGTHRDGRYYINLIAVVVLGGWARFSVFDDVGRPVEIRNWPGDLLLMRGPGFAGSNIEPLHRIDQVTTERFTLGFRHKKSRV</sequence>
<keyword evidence="1" id="KW-0479">Metal-binding</keyword>
<gene>
    <name evidence="3" type="ORF">A2851_02995</name>
</gene>
<comment type="caution">
    <text evidence="3">The sequence shown here is derived from an EMBL/GenBank/DDBJ whole genome shotgun (WGS) entry which is preliminary data.</text>
</comment>
<name>A0A1F6CV14_9BACT</name>
<protein>
    <recommendedName>
        <fullName evidence="2">Fe2OG dioxygenase domain-containing protein</fullName>
    </recommendedName>
</protein>
<dbReference type="EMBL" id="MFKT01000020">
    <property type="protein sequence ID" value="OGG53003.1"/>
    <property type="molecule type" value="Genomic_DNA"/>
</dbReference>
<keyword evidence="1" id="KW-0560">Oxidoreductase</keyword>
<reference evidence="3 4" key="1">
    <citation type="journal article" date="2016" name="Nat. Commun.">
        <title>Thousands of microbial genomes shed light on interconnected biogeochemical processes in an aquifer system.</title>
        <authorList>
            <person name="Anantharaman K."/>
            <person name="Brown C.T."/>
            <person name="Hug L.A."/>
            <person name="Sharon I."/>
            <person name="Castelle C.J."/>
            <person name="Probst A.J."/>
            <person name="Thomas B.C."/>
            <person name="Singh A."/>
            <person name="Wilkins M.J."/>
            <person name="Karaoz U."/>
            <person name="Brodie E.L."/>
            <person name="Williams K.H."/>
            <person name="Hubbard S.S."/>
            <person name="Banfield J.F."/>
        </authorList>
    </citation>
    <scope>NUCLEOTIDE SEQUENCE [LARGE SCALE GENOMIC DNA]</scope>
</reference>
<dbReference type="InterPro" id="IPR037151">
    <property type="entry name" value="AlkB-like_sf"/>
</dbReference>
<feature type="domain" description="Fe2OG dioxygenase" evidence="2">
    <location>
        <begin position="104"/>
        <end position="198"/>
    </location>
</feature>
<accession>A0A1F6CV14</accession>
<keyword evidence="1" id="KW-0408">Iron</keyword>
<evidence type="ECO:0000313" key="4">
    <source>
        <dbReference type="Proteomes" id="UP000176863"/>
    </source>
</evidence>
<dbReference type="SUPFAM" id="SSF51197">
    <property type="entry name" value="Clavaminate synthase-like"/>
    <property type="match status" value="1"/>
</dbReference>
<dbReference type="STRING" id="1798480.A2851_02995"/>
<organism evidence="3 4">
    <name type="scientific">Candidatus Kaiserbacteria bacterium RIFCSPHIGHO2_01_FULL_53_29</name>
    <dbReference type="NCBI Taxonomy" id="1798480"/>
    <lineage>
        <taxon>Bacteria</taxon>
        <taxon>Candidatus Kaiseribacteriota</taxon>
    </lineage>
</organism>
<evidence type="ECO:0000256" key="1">
    <source>
        <dbReference type="RuleBase" id="RU003682"/>
    </source>
</evidence>
<dbReference type="AlphaFoldDB" id="A0A1F6CV14"/>
<dbReference type="GO" id="GO:0016491">
    <property type="term" value="F:oxidoreductase activity"/>
    <property type="evidence" value="ECO:0007669"/>
    <property type="project" value="UniProtKB-KW"/>
</dbReference>
<proteinExistence type="inferred from homology"/>
<dbReference type="GO" id="GO:0046872">
    <property type="term" value="F:metal ion binding"/>
    <property type="evidence" value="ECO:0007669"/>
    <property type="project" value="UniProtKB-KW"/>
</dbReference>
<evidence type="ECO:0000259" key="2">
    <source>
        <dbReference type="PROSITE" id="PS51471"/>
    </source>
</evidence>
<dbReference type="Proteomes" id="UP000176863">
    <property type="component" value="Unassembled WGS sequence"/>
</dbReference>
<evidence type="ECO:0000313" key="3">
    <source>
        <dbReference type="EMBL" id="OGG53003.1"/>
    </source>
</evidence>
<dbReference type="InterPro" id="IPR005123">
    <property type="entry name" value="Oxoglu/Fe-dep_dioxygenase_dom"/>
</dbReference>
<dbReference type="PROSITE" id="PS51471">
    <property type="entry name" value="FE2OG_OXY"/>
    <property type="match status" value="1"/>
</dbReference>
<comment type="similarity">
    <text evidence="1">Belongs to the iron/ascorbate-dependent oxidoreductase family.</text>
</comment>
<dbReference type="Gene3D" id="2.60.120.590">
    <property type="entry name" value="Alpha-ketoglutarate-dependent dioxygenase AlkB-like"/>
    <property type="match status" value="1"/>
</dbReference>